<evidence type="ECO:0000313" key="2">
    <source>
        <dbReference type="Proteomes" id="UP000245124"/>
    </source>
</evidence>
<name>A0A2R5G351_NOSCO</name>
<dbReference type="Proteomes" id="UP000245124">
    <property type="component" value="Unassembled WGS sequence"/>
</dbReference>
<dbReference type="AlphaFoldDB" id="A0A2R5G351"/>
<gene>
    <name evidence="1" type="ORF">NIES4072_62020</name>
</gene>
<accession>A0A2R5G351</accession>
<comment type="caution">
    <text evidence="1">The sequence shown here is derived from an EMBL/GenBank/DDBJ whole genome shotgun (WGS) entry which is preliminary data.</text>
</comment>
<protein>
    <submittedName>
        <fullName evidence="1">Uncharacterized protein</fullName>
    </submittedName>
</protein>
<keyword evidence="2" id="KW-1185">Reference proteome</keyword>
<proteinExistence type="predicted"/>
<dbReference type="EMBL" id="BDUD01000001">
    <property type="protein sequence ID" value="GBG22491.1"/>
    <property type="molecule type" value="Genomic_DNA"/>
</dbReference>
<reference evidence="1 2" key="1">
    <citation type="submission" date="2017-06" db="EMBL/GenBank/DDBJ databases">
        <title>Genome sequencing of cyanobaciteial culture collection at National Institute for Environmental Studies (NIES).</title>
        <authorList>
            <person name="Hirose Y."/>
            <person name="Shimura Y."/>
            <person name="Fujisawa T."/>
            <person name="Nakamura Y."/>
            <person name="Kawachi M."/>
        </authorList>
    </citation>
    <scope>NUCLEOTIDE SEQUENCE [LARGE SCALE GENOMIC DNA]</scope>
    <source>
        <strain evidence="1 2">NIES-4072</strain>
    </source>
</reference>
<sequence>MEVLGRQISKNGVLHLMDNENPRSQTWLTVCGRKIRATHALPLQKFDAGENCCTVCVRMQRSNELLHSRLLAA</sequence>
<organism evidence="1 2">
    <name type="scientific">Nostoc commune NIES-4072</name>
    <dbReference type="NCBI Taxonomy" id="2005467"/>
    <lineage>
        <taxon>Bacteria</taxon>
        <taxon>Bacillati</taxon>
        <taxon>Cyanobacteriota</taxon>
        <taxon>Cyanophyceae</taxon>
        <taxon>Nostocales</taxon>
        <taxon>Nostocaceae</taxon>
        <taxon>Nostoc</taxon>
    </lineage>
</organism>
<evidence type="ECO:0000313" key="1">
    <source>
        <dbReference type="EMBL" id="GBG22491.1"/>
    </source>
</evidence>